<feature type="transmembrane region" description="Helical" evidence="7">
    <location>
        <begin position="21"/>
        <end position="46"/>
    </location>
</feature>
<evidence type="ECO:0000256" key="4">
    <source>
        <dbReference type="ARBA" id="ARBA00022692"/>
    </source>
</evidence>
<organism evidence="9 10">
    <name type="scientific">Isoptericola hypogeus</name>
    <dbReference type="NCBI Taxonomy" id="300179"/>
    <lineage>
        <taxon>Bacteria</taxon>
        <taxon>Bacillati</taxon>
        <taxon>Actinomycetota</taxon>
        <taxon>Actinomycetes</taxon>
        <taxon>Micrococcales</taxon>
        <taxon>Promicromonosporaceae</taxon>
        <taxon>Isoptericola</taxon>
    </lineage>
</organism>
<comment type="caution">
    <text evidence="9">The sequence shown here is derived from an EMBL/GenBank/DDBJ whole genome shotgun (WGS) entry which is preliminary data.</text>
</comment>
<dbReference type="SUPFAM" id="SSF103473">
    <property type="entry name" value="MFS general substrate transporter"/>
    <property type="match status" value="1"/>
</dbReference>
<dbReference type="PROSITE" id="PS50850">
    <property type="entry name" value="MFS"/>
    <property type="match status" value="1"/>
</dbReference>
<dbReference type="PANTHER" id="PTHR42718:SF42">
    <property type="entry name" value="EXPORT PROTEIN"/>
    <property type="match status" value="1"/>
</dbReference>
<feature type="transmembrane region" description="Helical" evidence="7">
    <location>
        <begin position="288"/>
        <end position="312"/>
    </location>
</feature>
<dbReference type="Proteomes" id="UP001501138">
    <property type="component" value="Unassembled WGS sequence"/>
</dbReference>
<dbReference type="Gene3D" id="1.20.1250.20">
    <property type="entry name" value="MFS general substrate transporter like domains"/>
    <property type="match status" value="1"/>
</dbReference>
<feature type="transmembrane region" description="Helical" evidence="7">
    <location>
        <begin position="89"/>
        <end position="111"/>
    </location>
</feature>
<feature type="transmembrane region" description="Helical" evidence="7">
    <location>
        <begin position="155"/>
        <end position="172"/>
    </location>
</feature>
<dbReference type="Gene3D" id="1.20.1720.10">
    <property type="entry name" value="Multidrug resistance protein D"/>
    <property type="match status" value="1"/>
</dbReference>
<evidence type="ECO:0000259" key="8">
    <source>
        <dbReference type="PROSITE" id="PS50850"/>
    </source>
</evidence>
<feature type="domain" description="Major facilitator superfamily (MFS) profile" evidence="8">
    <location>
        <begin position="24"/>
        <end position="540"/>
    </location>
</feature>
<feature type="transmembrane region" description="Helical" evidence="7">
    <location>
        <begin position="513"/>
        <end position="535"/>
    </location>
</feature>
<gene>
    <name evidence="9" type="ORF">GCM10009809_00570</name>
</gene>
<keyword evidence="5 7" id="KW-1133">Transmembrane helix</keyword>
<reference evidence="9 10" key="1">
    <citation type="journal article" date="2019" name="Int. J. Syst. Evol. Microbiol.">
        <title>The Global Catalogue of Microorganisms (GCM) 10K type strain sequencing project: providing services to taxonomists for standard genome sequencing and annotation.</title>
        <authorList>
            <consortium name="The Broad Institute Genomics Platform"/>
            <consortium name="The Broad Institute Genome Sequencing Center for Infectious Disease"/>
            <person name="Wu L."/>
            <person name="Ma J."/>
        </authorList>
    </citation>
    <scope>NUCLEOTIDE SEQUENCE [LARGE SCALE GENOMIC DNA]</scope>
    <source>
        <strain evidence="9 10">JCM 15589</strain>
    </source>
</reference>
<dbReference type="InterPro" id="IPR020846">
    <property type="entry name" value="MFS_dom"/>
</dbReference>
<feature type="transmembrane region" description="Helical" evidence="7">
    <location>
        <begin position="352"/>
        <end position="370"/>
    </location>
</feature>
<feature type="transmembrane region" description="Helical" evidence="7">
    <location>
        <begin position="245"/>
        <end position="267"/>
    </location>
</feature>
<dbReference type="RefSeq" id="WP_344244481.1">
    <property type="nucleotide sequence ID" value="NZ_BAAAPM010000001.1"/>
</dbReference>
<name>A0ABN2IMT1_9MICO</name>
<keyword evidence="10" id="KW-1185">Reference proteome</keyword>
<dbReference type="CDD" id="cd17503">
    <property type="entry name" value="MFS_LmrB_MDR_like"/>
    <property type="match status" value="1"/>
</dbReference>
<evidence type="ECO:0000313" key="10">
    <source>
        <dbReference type="Proteomes" id="UP001501138"/>
    </source>
</evidence>
<comment type="subcellular location">
    <subcellularLocation>
        <location evidence="1">Cell membrane</location>
        <topology evidence="1">Multi-pass membrane protein</topology>
    </subcellularLocation>
</comment>
<feature type="transmembrane region" description="Helical" evidence="7">
    <location>
        <begin position="376"/>
        <end position="396"/>
    </location>
</feature>
<feature type="transmembrane region" description="Helical" evidence="7">
    <location>
        <begin position="214"/>
        <end position="233"/>
    </location>
</feature>
<feature type="transmembrane region" description="Helical" evidence="7">
    <location>
        <begin position="184"/>
        <end position="202"/>
    </location>
</feature>
<evidence type="ECO:0000256" key="7">
    <source>
        <dbReference type="SAM" id="Phobius"/>
    </source>
</evidence>
<feature type="transmembrane region" description="Helical" evidence="7">
    <location>
        <begin position="117"/>
        <end position="134"/>
    </location>
</feature>
<evidence type="ECO:0000256" key="1">
    <source>
        <dbReference type="ARBA" id="ARBA00004651"/>
    </source>
</evidence>
<accession>A0ABN2IMT1</accession>
<evidence type="ECO:0000256" key="5">
    <source>
        <dbReference type="ARBA" id="ARBA00022989"/>
    </source>
</evidence>
<dbReference type="PANTHER" id="PTHR42718">
    <property type="entry name" value="MAJOR FACILITATOR SUPERFAMILY MULTIDRUG TRANSPORTER MFSC"/>
    <property type="match status" value="1"/>
</dbReference>
<evidence type="ECO:0000313" key="9">
    <source>
        <dbReference type="EMBL" id="GAA1708174.1"/>
    </source>
</evidence>
<keyword evidence="3" id="KW-1003">Cell membrane</keyword>
<keyword evidence="4 7" id="KW-0812">Transmembrane</keyword>
<feature type="transmembrane region" description="Helical" evidence="7">
    <location>
        <begin position="52"/>
        <end position="77"/>
    </location>
</feature>
<dbReference type="NCBIfam" id="TIGR00711">
    <property type="entry name" value="efflux_EmrB"/>
    <property type="match status" value="1"/>
</dbReference>
<proteinExistence type="predicted"/>
<protein>
    <submittedName>
        <fullName evidence="9">DHA2 family efflux MFS transporter permease subunit</fullName>
    </submittedName>
</protein>
<evidence type="ECO:0000256" key="3">
    <source>
        <dbReference type="ARBA" id="ARBA00022475"/>
    </source>
</evidence>
<dbReference type="EMBL" id="BAAAPM010000001">
    <property type="protein sequence ID" value="GAA1708174.1"/>
    <property type="molecule type" value="Genomic_DNA"/>
</dbReference>
<dbReference type="PRINTS" id="PR01036">
    <property type="entry name" value="TCRTETB"/>
</dbReference>
<dbReference type="Pfam" id="PF07690">
    <property type="entry name" value="MFS_1"/>
    <property type="match status" value="1"/>
</dbReference>
<keyword evidence="2" id="KW-0813">Transport</keyword>
<keyword evidence="6 7" id="KW-0472">Membrane</keyword>
<evidence type="ECO:0000256" key="2">
    <source>
        <dbReference type="ARBA" id="ARBA00022448"/>
    </source>
</evidence>
<dbReference type="InterPro" id="IPR004638">
    <property type="entry name" value="EmrB-like"/>
</dbReference>
<sequence length="562" mass="58265">MSTTPPRGPVTPLVDLHGRSAWSVLPPLILGFFMIMVDTTIVNIAIPTLTETFQASLIEVGWVNSAYLLSYAVLMLLAGRLGDRYGQKAVFVTGLVVFTAFSFLCGFSGNIGTAPEIGWLIAFRALQGVGAALMTPQTMSMITRVFPPRQRGAAMGLWGATAGVATIAGPLLGGVFVEYVGWEWIFYVNIPVGVAALWFALARLPHLPSHGTTLDPLGVVLSVVGVGAVVFGLQEGENFDWGQIWGPVSVWGLVGLGVVVLAAFVWWQHRQGPRALLPLSLFKSRNFSLANVDGMVVTFAMIGIFFPLTIYLQSILGLTPIEAALVMVPGSLVSGVVAPFAGRLSDRVPAKWVVASGFAAIAGAVAWIASVLDPDLSPWVLLWPMALFGVGTGLTFSPLSNLATSGLDARTAGAGAGAFNTNRQVGGVIGSAVVVATLSARLTVTIPAAAQDVAASLPEQYRQPFVDGITAASGDVGSTSVGSVQLPDGVPADVAQQVGQAAQQAFAAGFADAAAQTLLVVGLVLVVGVVCAAFMSPQQHLEGVAEGAARPDRSPQPAPDAS</sequence>
<dbReference type="InterPro" id="IPR011701">
    <property type="entry name" value="MFS"/>
</dbReference>
<dbReference type="InterPro" id="IPR036259">
    <property type="entry name" value="MFS_trans_sf"/>
</dbReference>
<evidence type="ECO:0000256" key="6">
    <source>
        <dbReference type="ARBA" id="ARBA00023136"/>
    </source>
</evidence>